<sequence>MAAYTRTTVIDSAPAGDTVKEAVLDLDTDLTGIVAAYNAHDPATTAVHGVGAGTVCGTTLTQTLTNKTLTSPTISSPTITGGASTNMTLVTPALGTPASGTLTNCTGLPAAGVVGTALVVSGALGTPASGTLTNCTNYPGLAITAGKTITVTQDTSLDEVGAMSSKAPKESPTFTTQITTPVVVETTSREEGYYPNSFFTAAGTALLYAGNNRSQDLNGVTDTWIAQLRGRTGEKVVSIKVNINSAGGTGTVTLKLNRATFNSTGTTEVATGTSTAGTSETLTITPNHTMIEGEVYFIQLTTATVNAVTNVYPVVVEMTH</sequence>
<dbReference type="EMBL" id="MT144061">
    <property type="protein sequence ID" value="QJA47876.1"/>
    <property type="molecule type" value="Genomic_DNA"/>
</dbReference>
<organism evidence="1">
    <name type="scientific">viral metagenome</name>
    <dbReference type="NCBI Taxonomy" id="1070528"/>
    <lineage>
        <taxon>unclassified sequences</taxon>
        <taxon>metagenomes</taxon>
        <taxon>organismal metagenomes</taxon>
    </lineage>
</organism>
<evidence type="ECO:0000313" key="2">
    <source>
        <dbReference type="EMBL" id="QJH99108.1"/>
    </source>
</evidence>
<protein>
    <submittedName>
        <fullName evidence="1">Uncharacterized protein</fullName>
    </submittedName>
</protein>
<evidence type="ECO:0000313" key="1">
    <source>
        <dbReference type="EMBL" id="QJA47876.1"/>
    </source>
</evidence>
<dbReference type="AlphaFoldDB" id="A0A6H1ZIX0"/>
<proteinExistence type="predicted"/>
<name>A0A6H1ZIX0_9ZZZZ</name>
<accession>A0A6H1ZIX0</accession>
<dbReference type="EMBL" id="MT144769">
    <property type="protein sequence ID" value="QJH99108.1"/>
    <property type="molecule type" value="Genomic_DNA"/>
</dbReference>
<gene>
    <name evidence="1" type="ORF">TM448A00751_0014</name>
    <name evidence="2" type="ORF">TM448B01492_0008</name>
</gene>
<reference evidence="1" key="1">
    <citation type="submission" date="2020-03" db="EMBL/GenBank/DDBJ databases">
        <title>The deep terrestrial virosphere.</title>
        <authorList>
            <person name="Holmfeldt K."/>
            <person name="Nilsson E."/>
            <person name="Simone D."/>
            <person name="Lopez-Fernandez M."/>
            <person name="Wu X."/>
            <person name="de Brujin I."/>
            <person name="Lundin D."/>
            <person name="Andersson A."/>
            <person name="Bertilsson S."/>
            <person name="Dopson M."/>
        </authorList>
    </citation>
    <scope>NUCLEOTIDE SEQUENCE</scope>
    <source>
        <strain evidence="1">TM448A00751</strain>
        <strain evidence="2">TM448B01492</strain>
    </source>
</reference>